<comment type="caution">
    <text evidence="14">The sequence shown here is derived from an EMBL/GenBank/DDBJ whole genome shotgun (WGS) entry which is preliminary data.</text>
</comment>
<dbReference type="EC" id="3.6.5.n1" evidence="11 12"/>
<dbReference type="PROSITE" id="PS00301">
    <property type="entry name" value="G_TR_1"/>
    <property type="match status" value="1"/>
</dbReference>
<dbReference type="InterPro" id="IPR035647">
    <property type="entry name" value="EFG_III/V"/>
</dbReference>
<dbReference type="CDD" id="cd01890">
    <property type="entry name" value="LepA"/>
    <property type="match status" value="1"/>
</dbReference>
<keyword evidence="5 12" id="KW-0648">Protein biosynthesis</keyword>
<evidence type="ECO:0000313" key="14">
    <source>
        <dbReference type="EMBL" id="ERI07980.1"/>
    </source>
</evidence>
<evidence type="ECO:0000256" key="3">
    <source>
        <dbReference type="ARBA" id="ARBA00022741"/>
    </source>
</evidence>
<comment type="subcellular location">
    <subcellularLocation>
        <location evidence="12">Cell membrane</location>
        <topology evidence="12">Peripheral membrane protein</topology>
        <orientation evidence="12">Cytoplasmic side</orientation>
    </subcellularLocation>
</comment>
<dbReference type="STRING" id="649747.HMPREF0083_03988"/>
<evidence type="ECO:0000256" key="12">
    <source>
        <dbReference type="HAMAP-Rule" id="MF_00071"/>
    </source>
</evidence>
<dbReference type="AlphaFoldDB" id="U1WZ51"/>
<dbReference type="Proteomes" id="UP000016511">
    <property type="component" value="Unassembled WGS sequence"/>
</dbReference>
<dbReference type="Gene3D" id="3.40.50.300">
    <property type="entry name" value="P-loop containing nucleotide triphosphate hydrolases"/>
    <property type="match status" value="1"/>
</dbReference>
<comment type="catalytic activity">
    <reaction evidence="8 12">
        <text>GTP + H2O = GDP + phosphate + H(+)</text>
        <dbReference type="Rhea" id="RHEA:19669"/>
        <dbReference type="ChEBI" id="CHEBI:15377"/>
        <dbReference type="ChEBI" id="CHEBI:15378"/>
        <dbReference type="ChEBI" id="CHEBI:37565"/>
        <dbReference type="ChEBI" id="CHEBI:43474"/>
        <dbReference type="ChEBI" id="CHEBI:58189"/>
        <dbReference type="EC" id="3.6.5.n1"/>
    </reaction>
</comment>
<dbReference type="EMBL" id="AWSJ01000237">
    <property type="protein sequence ID" value="ERI07980.1"/>
    <property type="molecule type" value="Genomic_DNA"/>
</dbReference>
<dbReference type="InterPro" id="IPR006297">
    <property type="entry name" value="EF-4"/>
</dbReference>
<feature type="domain" description="Tr-type G" evidence="13">
    <location>
        <begin position="34"/>
        <end position="216"/>
    </location>
</feature>
<comment type="similarity">
    <text evidence="10">Belongs to the GTP-binding elongation factor family. LepA subfamily.</text>
</comment>
<dbReference type="InterPro" id="IPR004161">
    <property type="entry name" value="EFTu-like_2"/>
</dbReference>
<evidence type="ECO:0000259" key="13">
    <source>
        <dbReference type="PROSITE" id="PS51722"/>
    </source>
</evidence>
<evidence type="ECO:0000256" key="10">
    <source>
        <dbReference type="ARBA" id="ARBA00061052"/>
    </source>
</evidence>
<evidence type="ECO:0000256" key="11">
    <source>
        <dbReference type="ARBA" id="ARBA00066744"/>
    </source>
</evidence>
<gene>
    <name evidence="12" type="primary">lepA</name>
    <name evidence="14" type="ORF">HMPREF0083_03988</name>
</gene>
<dbReference type="PANTHER" id="PTHR43512">
    <property type="entry name" value="TRANSLATION FACTOR GUF1-RELATED"/>
    <property type="match status" value="1"/>
</dbReference>
<dbReference type="CDD" id="cd03699">
    <property type="entry name" value="EF4_II"/>
    <property type="match status" value="1"/>
</dbReference>
<dbReference type="InterPro" id="IPR041095">
    <property type="entry name" value="EFG_II"/>
</dbReference>
<dbReference type="SMART" id="SM00838">
    <property type="entry name" value="EFG_C"/>
    <property type="match status" value="1"/>
</dbReference>
<evidence type="ECO:0000256" key="2">
    <source>
        <dbReference type="ARBA" id="ARBA00022475"/>
    </source>
</evidence>
<protein>
    <recommendedName>
        <fullName evidence="11 12">Elongation factor 4</fullName>
        <shortName evidence="12">EF-4</shortName>
        <ecNumber evidence="11 12">3.6.5.n1</ecNumber>
    </recommendedName>
    <alternativeName>
        <fullName evidence="12">Ribosomal back-translocase LepA</fullName>
    </alternativeName>
</protein>
<evidence type="ECO:0000256" key="6">
    <source>
        <dbReference type="ARBA" id="ARBA00023134"/>
    </source>
</evidence>
<dbReference type="InterPro" id="IPR038363">
    <property type="entry name" value="LepA_C_sf"/>
</dbReference>
<dbReference type="InterPro" id="IPR000795">
    <property type="entry name" value="T_Tr_GTP-bd_dom"/>
</dbReference>
<dbReference type="InterPro" id="IPR027417">
    <property type="entry name" value="P-loop_NTPase"/>
</dbReference>
<dbReference type="InterPro" id="IPR005225">
    <property type="entry name" value="Small_GTP-bd"/>
</dbReference>
<dbReference type="GO" id="GO:0045727">
    <property type="term" value="P:positive regulation of translation"/>
    <property type="evidence" value="ECO:0007669"/>
    <property type="project" value="UniProtKB-UniRule"/>
</dbReference>
<proteinExistence type="inferred from homology"/>
<dbReference type="Pfam" id="PF00679">
    <property type="entry name" value="EFG_C"/>
    <property type="match status" value="1"/>
</dbReference>
<reference evidence="14 15" key="1">
    <citation type="submission" date="2013-08" db="EMBL/GenBank/DDBJ databases">
        <authorList>
            <person name="Weinstock G."/>
            <person name="Sodergren E."/>
            <person name="Wylie T."/>
            <person name="Fulton L."/>
            <person name="Fulton R."/>
            <person name="Fronick C."/>
            <person name="O'Laughlin M."/>
            <person name="Godfrey J."/>
            <person name="Miner T."/>
            <person name="Herter B."/>
            <person name="Appelbaum E."/>
            <person name="Cordes M."/>
            <person name="Lek S."/>
            <person name="Wollam A."/>
            <person name="Pepin K.H."/>
            <person name="Palsikar V.B."/>
            <person name="Mitreva M."/>
            <person name="Wilson R.K."/>
        </authorList>
    </citation>
    <scope>NUCLEOTIDE SEQUENCE [LARGE SCALE GENOMIC DNA]</scope>
    <source>
        <strain evidence="14 15">ATCC 12856</strain>
    </source>
</reference>
<dbReference type="NCBIfam" id="TIGR00231">
    <property type="entry name" value="small_GTP"/>
    <property type="match status" value="1"/>
</dbReference>
<feature type="binding site" evidence="12">
    <location>
        <begin position="46"/>
        <end position="51"/>
    </location>
    <ligand>
        <name>GTP</name>
        <dbReference type="ChEBI" id="CHEBI:37565"/>
    </ligand>
</feature>
<evidence type="ECO:0000256" key="7">
    <source>
        <dbReference type="ARBA" id="ARBA00023136"/>
    </source>
</evidence>
<comment type="function">
    <text evidence="9 12">Required for accurate and efficient protein synthesis under certain stress conditions. May act as a fidelity factor of the translation reaction, by catalyzing a one-codon backward translocation of tRNAs on improperly translocated ribosomes. Back-translocation proceeds from a post-translocation (POST) complex to a pre-translocation (PRE) complex, thus giving elongation factor G a second chance to translocate the tRNAs correctly. Binds to ribosomes in a GTP-dependent manner.</text>
</comment>
<keyword evidence="6 12" id="KW-0342">GTP-binding</keyword>
<dbReference type="FunFam" id="3.30.70.2570:FF:000001">
    <property type="entry name" value="Translation factor GUF1, mitochondrial"/>
    <property type="match status" value="1"/>
</dbReference>
<dbReference type="SUPFAM" id="SSF52540">
    <property type="entry name" value="P-loop containing nucleoside triphosphate hydrolases"/>
    <property type="match status" value="1"/>
</dbReference>
<dbReference type="SUPFAM" id="SSF54980">
    <property type="entry name" value="EF-G C-terminal domain-like"/>
    <property type="match status" value="2"/>
</dbReference>
<dbReference type="Pfam" id="PF03144">
    <property type="entry name" value="GTP_EFTU_D2"/>
    <property type="match status" value="1"/>
</dbReference>
<dbReference type="HOGENOM" id="CLU_009995_3_3_9"/>
<dbReference type="Gene3D" id="3.30.70.240">
    <property type="match status" value="1"/>
</dbReference>
<dbReference type="FunFam" id="3.40.50.300:FF:000078">
    <property type="entry name" value="Elongation factor 4"/>
    <property type="match status" value="1"/>
</dbReference>
<dbReference type="Gene3D" id="2.40.30.10">
    <property type="entry name" value="Translation factors"/>
    <property type="match status" value="1"/>
</dbReference>
<accession>U1WZ51</accession>
<dbReference type="InterPro" id="IPR035654">
    <property type="entry name" value="LepA_IV"/>
</dbReference>
<feature type="binding site" evidence="12">
    <location>
        <begin position="163"/>
        <end position="166"/>
    </location>
    <ligand>
        <name>GTP</name>
        <dbReference type="ChEBI" id="CHEBI:37565"/>
    </ligand>
</feature>
<evidence type="ECO:0000256" key="8">
    <source>
        <dbReference type="ARBA" id="ARBA00050293"/>
    </source>
</evidence>
<keyword evidence="4 12" id="KW-0378">Hydrolase</keyword>
<dbReference type="CDD" id="cd16260">
    <property type="entry name" value="EF4_III"/>
    <property type="match status" value="1"/>
</dbReference>
<keyword evidence="7 12" id="KW-0472">Membrane</keyword>
<evidence type="ECO:0000256" key="5">
    <source>
        <dbReference type="ARBA" id="ARBA00022917"/>
    </source>
</evidence>
<dbReference type="FunFam" id="3.30.70.870:FF:000004">
    <property type="entry name" value="Translation factor GUF1, mitochondrial"/>
    <property type="match status" value="1"/>
</dbReference>
<dbReference type="Gene3D" id="3.30.70.2570">
    <property type="entry name" value="Elongation factor 4, C-terminal domain"/>
    <property type="match status" value="1"/>
</dbReference>
<dbReference type="CDD" id="cd03709">
    <property type="entry name" value="lepA_C"/>
    <property type="match status" value="1"/>
</dbReference>
<dbReference type="GO" id="GO:0003924">
    <property type="term" value="F:GTPase activity"/>
    <property type="evidence" value="ECO:0007669"/>
    <property type="project" value="UniProtKB-UniRule"/>
</dbReference>
<dbReference type="Pfam" id="PF06421">
    <property type="entry name" value="LepA_C"/>
    <property type="match status" value="1"/>
</dbReference>
<organism evidence="14 15">
    <name type="scientific">Aneurinibacillus aneurinilyticus ATCC 12856</name>
    <dbReference type="NCBI Taxonomy" id="649747"/>
    <lineage>
        <taxon>Bacteria</taxon>
        <taxon>Bacillati</taxon>
        <taxon>Bacillota</taxon>
        <taxon>Bacilli</taxon>
        <taxon>Bacillales</taxon>
        <taxon>Paenibacillaceae</taxon>
        <taxon>Aneurinibacillus group</taxon>
        <taxon>Aneurinibacillus</taxon>
    </lineage>
</organism>
<dbReference type="NCBIfam" id="TIGR01393">
    <property type="entry name" value="lepA"/>
    <property type="match status" value="1"/>
</dbReference>
<dbReference type="PANTHER" id="PTHR43512:SF4">
    <property type="entry name" value="TRANSLATION FACTOR GUF1 HOMOLOG, CHLOROPLASTIC"/>
    <property type="match status" value="1"/>
</dbReference>
<dbReference type="PATRIC" id="fig|649747.3.peg.3625"/>
<dbReference type="FunFam" id="2.40.30.10:FF:000015">
    <property type="entry name" value="Translation factor GUF1, mitochondrial"/>
    <property type="match status" value="1"/>
</dbReference>
<keyword evidence="15" id="KW-1185">Reference proteome</keyword>
<dbReference type="Pfam" id="PF00009">
    <property type="entry name" value="GTP_EFTU"/>
    <property type="match status" value="1"/>
</dbReference>
<dbReference type="Gene3D" id="3.30.70.870">
    <property type="entry name" value="Elongation Factor G (Translational Gtpase), domain 3"/>
    <property type="match status" value="1"/>
</dbReference>
<sequence length="629" mass="70628">MIFKLLFVPAPDIIIISAFFPRGRYCMDRRQRQEKIRNFSIIAHIDHGKSTLADRILEFTGALTERERENQFLDQMDLERERGITIKLNAVQLKYKAKDGEEYILHLIDTPGHVDFTYEVSRSLAACEGALLVVDAAQGIEAQTLANVYLALDNDLEILPVINKIDLPSAEPDRVKQEVEDVIGLDTSDAVLASAKAGIGIEEILEQVVAKVPAPTGDPDAPLKALIFDSLYDAYRGVIAYVRIVDGTVKKGSKIKMMATGSVFEVTEVGTHAPFPKQVDELTVGDVGFIAASIKTVRDTRVGDTITLAENPASEPLPGYRKVNPMVFSGMYPVDSADYNDLREALEKLQLNDASLQFEPETSQALGFGFRCGFLGMLHMEIIQERIEREFDIPLITTAPSVIYHVTKTDGEKISIENPSNMPDQQKIDFIEEPYVKASIMVPKDFVGAIMDLCQRKRGDFIDMQYIDETRVQIVYEMPLAEIVFEFFDQLKSSTKGYASFDYELVGYKKSKLVKMDIMLNGEVVDALSFIVHRDTAYQRGRVLCEKLKELIPRQMFEVPVQAAIGHKIIARETIKAMRKNVLAKCYGGDISRKRKLLEKQKEGKKRMKSVGSVEVPQEAFMAVLKMDE</sequence>
<evidence type="ECO:0000256" key="9">
    <source>
        <dbReference type="ARBA" id="ARBA00057626"/>
    </source>
</evidence>
<dbReference type="InterPro" id="IPR031157">
    <property type="entry name" value="G_TR_CS"/>
</dbReference>
<dbReference type="FunFam" id="3.30.70.240:FF:000007">
    <property type="entry name" value="Translation factor GUF1, mitochondrial"/>
    <property type="match status" value="1"/>
</dbReference>
<dbReference type="Pfam" id="PF14492">
    <property type="entry name" value="EFG_III"/>
    <property type="match status" value="1"/>
</dbReference>
<dbReference type="PROSITE" id="PS51722">
    <property type="entry name" value="G_TR_2"/>
    <property type="match status" value="1"/>
</dbReference>
<dbReference type="GO" id="GO:0005886">
    <property type="term" value="C:plasma membrane"/>
    <property type="evidence" value="ECO:0007669"/>
    <property type="project" value="UniProtKB-SubCell"/>
</dbReference>
<dbReference type="InterPro" id="IPR013842">
    <property type="entry name" value="LepA_CTD"/>
</dbReference>
<evidence type="ECO:0000256" key="4">
    <source>
        <dbReference type="ARBA" id="ARBA00022801"/>
    </source>
</evidence>
<dbReference type="InterPro" id="IPR000640">
    <property type="entry name" value="EFG_V-like"/>
</dbReference>
<dbReference type="eggNOG" id="COG0481">
    <property type="taxonomic scope" value="Bacteria"/>
</dbReference>
<comment type="similarity">
    <text evidence="1 12">Belongs to the TRAFAC class translation factor GTPase superfamily. Classic translation factor GTPase family. LepA subfamily.</text>
</comment>
<dbReference type="HAMAP" id="MF_00071">
    <property type="entry name" value="LepA"/>
    <property type="match status" value="1"/>
</dbReference>
<dbReference type="GO" id="GO:0043022">
    <property type="term" value="F:ribosome binding"/>
    <property type="evidence" value="ECO:0007669"/>
    <property type="project" value="UniProtKB-UniRule"/>
</dbReference>
<evidence type="ECO:0000256" key="1">
    <source>
        <dbReference type="ARBA" id="ARBA00005454"/>
    </source>
</evidence>
<evidence type="ECO:0000313" key="15">
    <source>
        <dbReference type="Proteomes" id="UP000016511"/>
    </source>
</evidence>
<dbReference type="GO" id="GO:0003746">
    <property type="term" value="F:translation elongation factor activity"/>
    <property type="evidence" value="ECO:0007669"/>
    <property type="project" value="UniProtKB-UniRule"/>
</dbReference>
<name>U1WZ51_ANEAE</name>
<dbReference type="PRINTS" id="PR00315">
    <property type="entry name" value="ELONGATNFCT"/>
</dbReference>
<keyword evidence="2 12" id="KW-1003">Cell membrane</keyword>
<keyword evidence="3 12" id="KW-0547">Nucleotide-binding</keyword>
<dbReference type="GO" id="GO:0005525">
    <property type="term" value="F:GTP binding"/>
    <property type="evidence" value="ECO:0007669"/>
    <property type="project" value="UniProtKB-UniRule"/>
</dbReference>